<dbReference type="EMBL" id="ABJD02000102">
    <property type="protein sequence ID" value="EDU58224.1"/>
    <property type="molecule type" value="Genomic_DNA"/>
</dbReference>
<comment type="caution">
    <text evidence="1">The sequence shown here is derived from an EMBL/GenBank/DDBJ whole genome shotgun (WGS) entry which is preliminary data.</text>
</comment>
<organism evidence="1 2">
    <name type="scientific">Providencia stuartii ATCC 25827</name>
    <dbReference type="NCBI Taxonomy" id="471874"/>
    <lineage>
        <taxon>Bacteria</taxon>
        <taxon>Pseudomonadati</taxon>
        <taxon>Pseudomonadota</taxon>
        <taxon>Gammaproteobacteria</taxon>
        <taxon>Enterobacterales</taxon>
        <taxon>Morganellaceae</taxon>
        <taxon>Providencia</taxon>
    </lineage>
</organism>
<proteinExistence type="predicted"/>
<dbReference type="Proteomes" id="UP000004506">
    <property type="component" value="Unassembled WGS sequence"/>
</dbReference>
<reference evidence="1 2" key="3">
    <citation type="submission" date="2008-05" db="EMBL/GenBank/DDBJ databases">
        <authorList>
            <person name="Fulton L."/>
            <person name="Clifton S."/>
            <person name="Fulton B."/>
            <person name="Xu J."/>
            <person name="Minx P."/>
            <person name="Pepin K.H."/>
            <person name="Johnson M."/>
            <person name="Thiruvilangam P."/>
            <person name="Bhonagiri V."/>
            <person name="Nash W.E."/>
            <person name="Mardis E.R."/>
            <person name="Wilson R.K."/>
        </authorList>
    </citation>
    <scope>NUCLEOTIDE SEQUENCE [LARGE SCALE GENOMIC DNA]</scope>
    <source>
        <strain evidence="1 2">ATCC 25827</strain>
    </source>
</reference>
<evidence type="ECO:0000313" key="2">
    <source>
        <dbReference type="Proteomes" id="UP000004506"/>
    </source>
</evidence>
<accession>A0AA86YWP9</accession>
<gene>
    <name evidence="1" type="ORF">PROSTU_03959</name>
</gene>
<reference evidence="2" key="1">
    <citation type="submission" date="2008-04" db="EMBL/GenBank/DDBJ databases">
        <title>Draft genome sequence of Providencia stuartii (ATCC 25827).</title>
        <authorList>
            <person name="Sudarsanam P."/>
            <person name="Ley R."/>
            <person name="Guruge J."/>
            <person name="Turnbaugh P.J."/>
            <person name="Mahowald M."/>
            <person name="Liep D."/>
            <person name="Gordon J."/>
        </authorList>
    </citation>
    <scope>NUCLEOTIDE SEQUENCE [LARGE SCALE GENOMIC DNA]</scope>
    <source>
        <strain evidence="2">ATCC 25827</strain>
    </source>
</reference>
<evidence type="ECO:0000313" key="1">
    <source>
        <dbReference type="EMBL" id="EDU58224.1"/>
    </source>
</evidence>
<sequence length="79" mass="9022">MPSSLDEWNITLPLNWLMLFPAEEAIFPTFCRSRASAFLTRFGGLYRQSGHQNCGPNYFVDHYQSIGVALDINIQLIID</sequence>
<reference evidence="2" key="2">
    <citation type="submission" date="2008-04" db="EMBL/GenBank/DDBJ databases">
        <title>Draft genome sequence of Providencia stuartii(ATCC 25827).</title>
        <authorList>
            <person name="Sudarsanam P."/>
            <person name="Ley R."/>
            <person name="Guruge J."/>
            <person name="Turnbaugh P.J."/>
            <person name="Mahowald M."/>
            <person name="Liep D."/>
            <person name="Gordon J."/>
        </authorList>
    </citation>
    <scope>NUCLEOTIDE SEQUENCE [LARGE SCALE GENOMIC DNA]</scope>
    <source>
        <strain evidence="2">ATCC 25827</strain>
    </source>
</reference>
<dbReference type="AlphaFoldDB" id="A0AA86YWP9"/>
<protein>
    <submittedName>
        <fullName evidence="1">Uncharacterized protein</fullName>
    </submittedName>
</protein>
<name>A0AA86YWP9_PROST</name>